<dbReference type="RefSeq" id="WP_146805153.1">
    <property type="nucleotide sequence ID" value="NZ_BJUA01000002.1"/>
</dbReference>
<accession>A0A510UQC2</accession>
<proteinExistence type="predicted"/>
<protein>
    <submittedName>
        <fullName evidence="1">Uncharacterized protein</fullName>
    </submittedName>
</protein>
<name>A0A510UQC2_9CELL</name>
<keyword evidence="2" id="KW-1185">Reference proteome</keyword>
<dbReference type="Proteomes" id="UP000321386">
    <property type="component" value="Unassembled WGS sequence"/>
</dbReference>
<sequence>MAIRPRSPERAPIASAAPERRLQLVGQPPERVYVRDGCGVVLVDRAPDARCSRSCRKRAEWSRVVAREATRKAARLAQVAELVRASADPARGLDEPFWCWRIRAALARGRTGEAADLWARAVELVRDRTIPTELALAADELGWAVPARWTR</sequence>
<dbReference type="AlphaFoldDB" id="A0A510UQC2"/>
<gene>
    <name evidence="1" type="ORF">CPE01_06000</name>
</gene>
<comment type="caution">
    <text evidence="1">The sequence shown here is derived from an EMBL/GenBank/DDBJ whole genome shotgun (WGS) entry which is preliminary data.</text>
</comment>
<evidence type="ECO:0000313" key="1">
    <source>
        <dbReference type="EMBL" id="GEK16867.1"/>
    </source>
</evidence>
<organism evidence="1 2">
    <name type="scientific">Cellulomonas persica</name>
    <dbReference type="NCBI Taxonomy" id="76861"/>
    <lineage>
        <taxon>Bacteria</taxon>
        <taxon>Bacillati</taxon>
        <taxon>Actinomycetota</taxon>
        <taxon>Actinomycetes</taxon>
        <taxon>Micrococcales</taxon>
        <taxon>Cellulomonadaceae</taxon>
        <taxon>Cellulomonas</taxon>
    </lineage>
</organism>
<dbReference type="EMBL" id="BJUA01000002">
    <property type="protein sequence ID" value="GEK16867.1"/>
    <property type="molecule type" value="Genomic_DNA"/>
</dbReference>
<evidence type="ECO:0000313" key="2">
    <source>
        <dbReference type="Proteomes" id="UP000321386"/>
    </source>
</evidence>
<reference evidence="1 2" key="1">
    <citation type="submission" date="2019-07" db="EMBL/GenBank/DDBJ databases">
        <title>Whole genome shotgun sequence of Cellulomonas persica NBRC 101101.</title>
        <authorList>
            <person name="Hosoyama A."/>
            <person name="Uohara A."/>
            <person name="Ohji S."/>
            <person name="Ichikawa N."/>
        </authorList>
    </citation>
    <scope>NUCLEOTIDE SEQUENCE [LARGE SCALE GENOMIC DNA]</scope>
    <source>
        <strain evidence="1 2">NBRC 101101</strain>
    </source>
</reference>